<gene>
    <name evidence="1" type="ORF">N3K66_004626</name>
</gene>
<dbReference type="Proteomes" id="UP001163324">
    <property type="component" value="Chromosome 4"/>
</dbReference>
<accession>A0ACC0V3A0</accession>
<protein>
    <submittedName>
        <fullName evidence="1">Uncharacterized protein</fullName>
    </submittedName>
</protein>
<evidence type="ECO:0000313" key="1">
    <source>
        <dbReference type="EMBL" id="KAI9900364.1"/>
    </source>
</evidence>
<evidence type="ECO:0000313" key="2">
    <source>
        <dbReference type="Proteomes" id="UP001163324"/>
    </source>
</evidence>
<comment type="caution">
    <text evidence="1">The sequence shown here is derived from an EMBL/GenBank/DDBJ whole genome shotgun (WGS) entry which is preliminary data.</text>
</comment>
<organism evidence="1 2">
    <name type="scientific">Trichothecium roseum</name>
    <dbReference type="NCBI Taxonomy" id="47278"/>
    <lineage>
        <taxon>Eukaryota</taxon>
        <taxon>Fungi</taxon>
        <taxon>Dikarya</taxon>
        <taxon>Ascomycota</taxon>
        <taxon>Pezizomycotina</taxon>
        <taxon>Sordariomycetes</taxon>
        <taxon>Hypocreomycetidae</taxon>
        <taxon>Hypocreales</taxon>
        <taxon>Hypocreales incertae sedis</taxon>
        <taxon>Trichothecium</taxon>
    </lineage>
</organism>
<reference evidence="1" key="1">
    <citation type="submission" date="2022-10" db="EMBL/GenBank/DDBJ databases">
        <title>Complete Genome of Trichothecium roseum strain YXFP-22015, a Plant Pathogen Isolated from Citrus.</title>
        <authorList>
            <person name="Wang Y."/>
            <person name="Zhu L."/>
        </authorList>
    </citation>
    <scope>NUCLEOTIDE SEQUENCE</scope>
    <source>
        <strain evidence="1">YXFP-22015</strain>
    </source>
</reference>
<sequence>MASHKEMALRLSTDLPTHPPEAKPEKTHAVEEEAASESTISRQASYDALGEEMVLGKRPSGQATEHAATDSPTPASSPAGGLEGATEAAPKVEGPECMFMEGCDTEASLRKAISHFFGRNKACTLRIPEEAWIYWCRKHYQRVRYRNSGTYGIQQMELVIEQIDRLENWSTQNQKRGRNKYLKDWIFALRKRARNDPVPDWMRPLLGHVHSTSTVRWIAQRVLKEFEAGKIDSVPEFEFLPNILGEDDDEERQKSGRGRRQKRKASDAADEREEFSSSIAGSSSVKVPQKRSRTVDGVRPQYTNTLTPHNHAAATTDVEGFGTHTRPTLPPMKSRLDDNTQPQMTQTYDHFSSNAFRGNTHDQHANQSHATFSMPYLARSVSAGPEGSGSWIGGGGGVNNSRYRVPGGYAPLSMDQPSAHSGNLGAAKQSLEHQNQLQATSQPLAQFQARAHGNLPFWAGTGADNTTYNNVGSRARGGSQPIYHGPTMALESGTRDPRLAAYSNHMQQLNNGMNQLFGTTGASDQHHMYGGQLFSLDAQGAQLPATYANSGNVLPQTYLPSSRAAAAAAVAAAQQGNNRQLTQLSLGLSNEAPVSGQAVASAFGVAGSAQQFQAHSRASGGRVRNLSADSNDDDNDDDDGQGNAEYNDDFLAKYASARFD</sequence>
<name>A0ACC0V3A0_9HYPO</name>
<keyword evidence="2" id="KW-1185">Reference proteome</keyword>
<proteinExistence type="predicted"/>
<dbReference type="EMBL" id="CM047943">
    <property type="protein sequence ID" value="KAI9900364.1"/>
    <property type="molecule type" value="Genomic_DNA"/>
</dbReference>